<feature type="domain" description="C2H2-type" evidence="9">
    <location>
        <begin position="371"/>
        <end position="398"/>
    </location>
</feature>
<dbReference type="PROSITE" id="PS50157">
    <property type="entry name" value="ZINC_FINGER_C2H2_2"/>
    <property type="match status" value="12"/>
</dbReference>
<evidence type="ECO:0000256" key="5">
    <source>
        <dbReference type="ARBA" id="ARBA00022833"/>
    </source>
</evidence>
<evidence type="ECO:0000256" key="1">
    <source>
        <dbReference type="ARBA" id="ARBA00004123"/>
    </source>
</evidence>
<feature type="domain" description="C2H2-type" evidence="9">
    <location>
        <begin position="465"/>
        <end position="492"/>
    </location>
</feature>
<feature type="domain" description="C2H2-type" evidence="9">
    <location>
        <begin position="1100"/>
        <end position="1123"/>
    </location>
</feature>
<proteinExistence type="predicted"/>
<evidence type="ECO:0000256" key="3">
    <source>
        <dbReference type="ARBA" id="ARBA00022737"/>
    </source>
</evidence>
<feature type="compositionally biased region" description="Basic and acidic residues" evidence="8">
    <location>
        <begin position="271"/>
        <end position="280"/>
    </location>
</feature>
<keyword evidence="4 7" id="KW-0863">Zinc-finger</keyword>
<dbReference type="InterPro" id="IPR013087">
    <property type="entry name" value="Znf_C2H2_type"/>
</dbReference>
<feature type="domain" description="C2H2-type" evidence="9">
    <location>
        <begin position="1132"/>
        <end position="1162"/>
    </location>
</feature>
<protein>
    <recommendedName>
        <fullName evidence="9">C2H2-type domain-containing protein</fullName>
    </recommendedName>
</protein>
<dbReference type="PANTHER" id="PTHR24376">
    <property type="entry name" value="ZINC FINGER PROTEIN"/>
    <property type="match status" value="1"/>
</dbReference>
<evidence type="ECO:0000259" key="9">
    <source>
        <dbReference type="PROSITE" id="PS50157"/>
    </source>
</evidence>
<dbReference type="SMART" id="SM00355">
    <property type="entry name" value="ZnF_C2H2"/>
    <property type="match status" value="21"/>
</dbReference>
<name>A0ABP1RHE2_9HEXA</name>
<evidence type="ECO:0000256" key="7">
    <source>
        <dbReference type="PROSITE-ProRule" id="PRU00042"/>
    </source>
</evidence>
<evidence type="ECO:0000313" key="11">
    <source>
        <dbReference type="Proteomes" id="UP001642540"/>
    </source>
</evidence>
<feature type="compositionally biased region" description="Acidic residues" evidence="8">
    <location>
        <begin position="210"/>
        <end position="225"/>
    </location>
</feature>
<feature type="domain" description="C2H2-type" evidence="9">
    <location>
        <begin position="804"/>
        <end position="832"/>
    </location>
</feature>
<keyword evidence="2" id="KW-0479">Metal-binding</keyword>
<feature type="compositionally biased region" description="Basic and acidic residues" evidence="8">
    <location>
        <begin position="351"/>
        <end position="361"/>
    </location>
</feature>
<accession>A0ABP1RHE2</accession>
<dbReference type="EMBL" id="CAXLJM020000075">
    <property type="protein sequence ID" value="CAL8128377.1"/>
    <property type="molecule type" value="Genomic_DNA"/>
</dbReference>
<feature type="compositionally biased region" description="Acidic residues" evidence="8">
    <location>
        <begin position="191"/>
        <end position="200"/>
    </location>
</feature>
<evidence type="ECO:0000256" key="2">
    <source>
        <dbReference type="ARBA" id="ARBA00022723"/>
    </source>
</evidence>
<feature type="compositionally biased region" description="Acidic residues" evidence="8">
    <location>
        <begin position="260"/>
        <end position="270"/>
    </location>
</feature>
<feature type="domain" description="C2H2-type" evidence="9">
    <location>
        <begin position="942"/>
        <end position="970"/>
    </location>
</feature>
<evidence type="ECO:0000256" key="6">
    <source>
        <dbReference type="ARBA" id="ARBA00023242"/>
    </source>
</evidence>
<feature type="domain" description="C2H2-type" evidence="9">
    <location>
        <begin position="1039"/>
        <end position="1064"/>
    </location>
</feature>
<feature type="region of interest" description="Disordered" evidence="8">
    <location>
        <begin position="618"/>
        <end position="646"/>
    </location>
</feature>
<dbReference type="SUPFAM" id="SSF57667">
    <property type="entry name" value="beta-beta-alpha zinc fingers"/>
    <property type="match status" value="7"/>
</dbReference>
<comment type="subcellular location">
    <subcellularLocation>
        <location evidence="1">Nucleus</location>
    </subcellularLocation>
</comment>
<dbReference type="Gene3D" id="3.30.160.60">
    <property type="entry name" value="Classic Zinc Finger"/>
    <property type="match status" value="9"/>
</dbReference>
<gene>
    <name evidence="10" type="ORF">ODALV1_LOCUS22206</name>
</gene>
<feature type="domain" description="C2H2-type" evidence="9">
    <location>
        <begin position="435"/>
        <end position="462"/>
    </location>
</feature>
<evidence type="ECO:0000256" key="4">
    <source>
        <dbReference type="ARBA" id="ARBA00022771"/>
    </source>
</evidence>
<evidence type="ECO:0000313" key="10">
    <source>
        <dbReference type="EMBL" id="CAL8128377.1"/>
    </source>
</evidence>
<evidence type="ECO:0000256" key="8">
    <source>
        <dbReference type="SAM" id="MobiDB-lite"/>
    </source>
</evidence>
<dbReference type="Pfam" id="PF00096">
    <property type="entry name" value="zf-C2H2"/>
    <property type="match status" value="3"/>
</dbReference>
<comment type="caution">
    <text evidence="10">The sequence shown here is derived from an EMBL/GenBank/DDBJ whole genome shotgun (WGS) entry which is preliminary data.</text>
</comment>
<feature type="domain" description="C2H2-type" evidence="9">
    <location>
        <begin position="1072"/>
        <end position="1099"/>
    </location>
</feature>
<keyword evidence="5" id="KW-0862">Zinc</keyword>
<feature type="domain" description="C2H2-type" evidence="9">
    <location>
        <begin position="972"/>
        <end position="999"/>
    </location>
</feature>
<keyword evidence="3" id="KW-0677">Repeat</keyword>
<dbReference type="PROSITE" id="PS00028">
    <property type="entry name" value="ZINC_FINGER_C2H2_1"/>
    <property type="match status" value="15"/>
</dbReference>
<sequence length="1174" mass="134290">MIKMDLEIGMNFCFVCCKRVQDQDHPRTARDVVDERDGERSLSSSSRIYSKFVEFAKSYLQLETTEVDRNQDGSSKAEVEVFCEACFDQLKQIFGLYEQYCELERRISSKFVELAKLMKESSGHVATKDKTKPGIKELIASKCPEKDDMVATGSGEGRNLSRPEDRFLAGDGDEDDYVGIDVDVKIEEVDSPDEEMVEIESTDKEKTELDSADEEEVEVEGEELTVEQTGDPLSLLASPKTTSAMSDEDFNSIYVPDSQSELDDSDDDDDSSRISIRDSQSECNDTDDDVNQRGNAERKRIVLSDVVKSMCNQVNQEYELVGSQAPEASALQALIYNRNVNISPSIPKSSADNKDSREHGKAPDTISFGNFVCNHCYKHLDTAQALYTHLLTHENQSTGQGTSCPFCYKKFVLPQTHQLHMQIHHPSITATEKPFTCDGKRCVSSFKTLSELNEHISKHSRDILLECSVCQWGFIDSHHLKVHEILHTEPRNREYHCTACKCRFQRVMELQIHFNFKHGPSVGLQPMNVEVHVEEPIIVMKMKQICPHCKEDIPIEENLTLHSNKCILNPKNLVNYKTAAGTARKKARCHKCDKWITHKCIKPHLIFHSFKEKLEKERVEDEYSSSSESSGDEEDGKGPETNSTSNLTCSQCKVEFPHAKGLHTHLLWHEKQSGEKGIPCCFCYKTFVLPQTQQLHMEVKHPLHFTTEKPFVCDEKDCNSSFERLSELNEHVATHSKPISYCSFCQWGFVCPYRRKLHELFHTQRKQRGLYYCSICNRRVPSMRELQIHYDFRHGTKSGLVDLFECCKCSKRFFMKVSLRKHMLKKHKKKLTKKYQCEHCKLRFRLEKTLITHSETCLKNPKNCIFTENRNGKLVKMVRCNTCGKFVPPNSMQTHLASHMEVDERQREQQRVTCETCGSSFASYQVLQRHVDVIHKKIISRAQCEYCGKVYGLKSRLKKHVEVVHKGVDLTVVCDVCGKVLSSPTQLKKHMKVHGERKKYACHLCDVTVLTNKYLKKHLVNMHGKAVGEEFTPGEGLKFGCMFSSCGAKFGTDAELQQHVEGNHVPVADSKFMCTLCGRVFSNQPRLTRHNRVHSKEKLHKCHVCEKSFAYNSSLKDHLKVAHDLGEGQLYFRCKQPNCKAKYKLLKLLNKHVRVTHAGVGKDVANIKNEMVIC</sequence>
<feature type="domain" description="C2H2-type" evidence="9">
    <location>
        <begin position="912"/>
        <end position="935"/>
    </location>
</feature>
<dbReference type="InterPro" id="IPR036236">
    <property type="entry name" value="Znf_C2H2_sf"/>
</dbReference>
<keyword evidence="6" id="KW-0539">Nucleus</keyword>
<feature type="domain" description="C2H2-type" evidence="9">
    <location>
        <begin position="711"/>
        <end position="740"/>
    </location>
</feature>
<feature type="region of interest" description="Disordered" evidence="8">
    <location>
        <begin position="342"/>
        <end position="361"/>
    </location>
</feature>
<reference evidence="10 11" key="1">
    <citation type="submission" date="2024-08" db="EMBL/GenBank/DDBJ databases">
        <authorList>
            <person name="Cucini C."/>
            <person name="Frati F."/>
        </authorList>
    </citation>
    <scope>NUCLEOTIDE SEQUENCE [LARGE SCALE GENOMIC DNA]</scope>
</reference>
<dbReference type="PANTHER" id="PTHR24376:SF216">
    <property type="entry name" value="ZINC FINGER PROTEIN 420-LIKE"/>
    <property type="match status" value="1"/>
</dbReference>
<organism evidence="10 11">
    <name type="scientific">Orchesella dallaii</name>
    <dbReference type="NCBI Taxonomy" id="48710"/>
    <lineage>
        <taxon>Eukaryota</taxon>
        <taxon>Metazoa</taxon>
        <taxon>Ecdysozoa</taxon>
        <taxon>Arthropoda</taxon>
        <taxon>Hexapoda</taxon>
        <taxon>Collembola</taxon>
        <taxon>Entomobryomorpha</taxon>
        <taxon>Entomobryoidea</taxon>
        <taxon>Orchesellidae</taxon>
        <taxon>Orchesellinae</taxon>
        <taxon>Orchesella</taxon>
    </lineage>
</organism>
<dbReference type="Proteomes" id="UP001642540">
    <property type="component" value="Unassembled WGS sequence"/>
</dbReference>
<feature type="region of interest" description="Disordered" evidence="8">
    <location>
        <begin position="191"/>
        <end position="296"/>
    </location>
</feature>
<keyword evidence="11" id="KW-1185">Reference proteome</keyword>